<dbReference type="EMBL" id="JACOPN010000003">
    <property type="protein sequence ID" value="MBC5716930.1"/>
    <property type="molecule type" value="Genomic_DNA"/>
</dbReference>
<sequence length="160" mass="18911">MKPLTPEQQAFAEEHHGLLLDFMAKHSLGDDYYDLLANRYLKVVVRYLSEEALRKYSFSTVVWYHLRSELSNYARDQVGKLQEIPIEFYCEIPAPEIVPIDDGLWRVIEDNLTYKQFEAIQFRNQGYTNREIAELCGVGRKAIEKRFARIRKILSDYKEN</sequence>
<accession>A0A8J6J3I3</accession>
<organism evidence="1 2">
    <name type="scientific">Flintibacter faecis</name>
    <dbReference type="NCBI Taxonomy" id="2763047"/>
    <lineage>
        <taxon>Bacteria</taxon>
        <taxon>Bacillati</taxon>
        <taxon>Bacillota</taxon>
        <taxon>Clostridia</taxon>
        <taxon>Eubacteriales</taxon>
        <taxon>Flintibacter</taxon>
    </lineage>
</organism>
<dbReference type="InterPro" id="IPR036388">
    <property type="entry name" value="WH-like_DNA-bd_sf"/>
</dbReference>
<dbReference type="InterPro" id="IPR013324">
    <property type="entry name" value="RNA_pol_sigma_r3/r4-like"/>
</dbReference>
<dbReference type="Proteomes" id="UP000602260">
    <property type="component" value="Unassembled WGS sequence"/>
</dbReference>
<dbReference type="Gene3D" id="1.10.10.10">
    <property type="entry name" value="Winged helix-like DNA-binding domain superfamily/Winged helix DNA-binding domain"/>
    <property type="match status" value="1"/>
</dbReference>
<protein>
    <submittedName>
        <fullName evidence="1">Sigma-70 family RNA polymerase sigma factor</fullName>
    </submittedName>
</protein>
<comment type="caution">
    <text evidence="1">The sequence shown here is derived from an EMBL/GenBank/DDBJ whole genome shotgun (WGS) entry which is preliminary data.</text>
</comment>
<dbReference type="SUPFAM" id="SSF88659">
    <property type="entry name" value="Sigma3 and sigma4 domains of RNA polymerase sigma factors"/>
    <property type="match status" value="1"/>
</dbReference>
<reference evidence="1" key="1">
    <citation type="submission" date="2020-08" db="EMBL/GenBank/DDBJ databases">
        <title>Genome public.</title>
        <authorList>
            <person name="Liu C."/>
            <person name="Sun Q."/>
        </authorList>
    </citation>
    <scope>NUCLEOTIDE SEQUENCE</scope>
    <source>
        <strain evidence="1">BX5</strain>
    </source>
</reference>
<evidence type="ECO:0000313" key="1">
    <source>
        <dbReference type="EMBL" id="MBC5716930.1"/>
    </source>
</evidence>
<proteinExistence type="predicted"/>
<dbReference type="AlphaFoldDB" id="A0A8J6J3I3"/>
<dbReference type="RefSeq" id="WP_119347339.1">
    <property type="nucleotide sequence ID" value="NZ_JACOPN010000003.1"/>
</dbReference>
<name>A0A8J6J3I3_9FIRM</name>
<gene>
    <name evidence="1" type="ORF">H8S55_06325</name>
</gene>
<keyword evidence="2" id="KW-1185">Reference proteome</keyword>
<evidence type="ECO:0000313" key="2">
    <source>
        <dbReference type="Proteomes" id="UP000602260"/>
    </source>
</evidence>